<name>A0A5N5GL20_9ROSA</name>
<dbReference type="OrthoDB" id="1372509at2759"/>
<evidence type="ECO:0000313" key="4">
    <source>
        <dbReference type="Proteomes" id="UP000327157"/>
    </source>
</evidence>
<dbReference type="GO" id="GO:0099402">
    <property type="term" value="P:plant organ development"/>
    <property type="evidence" value="ECO:0007669"/>
    <property type="project" value="UniProtKB-ARBA"/>
</dbReference>
<dbReference type="InterPro" id="IPR046848">
    <property type="entry name" value="E_motif"/>
</dbReference>
<keyword evidence="4" id="KW-1185">Reference proteome</keyword>
<evidence type="ECO:0000313" key="3">
    <source>
        <dbReference type="EMBL" id="KAB2615493.1"/>
    </source>
</evidence>
<organism evidence="3 4">
    <name type="scientific">Pyrus ussuriensis x Pyrus communis</name>
    <dbReference type="NCBI Taxonomy" id="2448454"/>
    <lineage>
        <taxon>Eukaryota</taxon>
        <taxon>Viridiplantae</taxon>
        <taxon>Streptophyta</taxon>
        <taxon>Embryophyta</taxon>
        <taxon>Tracheophyta</taxon>
        <taxon>Spermatophyta</taxon>
        <taxon>Magnoliopsida</taxon>
        <taxon>eudicotyledons</taxon>
        <taxon>Gunneridae</taxon>
        <taxon>Pentapetalae</taxon>
        <taxon>rosids</taxon>
        <taxon>fabids</taxon>
        <taxon>Rosales</taxon>
        <taxon>Rosaceae</taxon>
        <taxon>Amygdaloideae</taxon>
        <taxon>Maleae</taxon>
        <taxon>Pyrus</taxon>
    </lineage>
</organism>
<dbReference type="PANTHER" id="PTHR24015:SF548">
    <property type="entry name" value="OS08G0340900 PROTEIN"/>
    <property type="match status" value="1"/>
</dbReference>
<keyword evidence="1" id="KW-0677">Repeat</keyword>
<dbReference type="NCBIfam" id="TIGR00756">
    <property type="entry name" value="PPR"/>
    <property type="match status" value="1"/>
</dbReference>
<feature type="repeat" description="PPR" evidence="2">
    <location>
        <begin position="341"/>
        <end position="375"/>
    </location>
</feature>
<dbReference type="Pfam" id="PF20431">
    <property type="entry name" value="E_motif"/>
    <property type="match status" value="1"/>
</dbReference>
<dbReference type="FunFam" id="1.25.40.10:FF:001645">
    <property type="entry name" value="Os04g0676200 protein"/>
    <property type="match status" value="1"/>
</dbReference>
<reference evidence="4" key="2">
    <citation type="submission" date="2019-10" db="EMBL/GenBank/DDBJ databases">
        <title>A de novo genome assembly of a pear dwarfing rootstock.</title>
        <authorList>
            <person name="Wang F."/>
            <person name="Wang J."/>
            <person name="Li S."/>
            <person name="Zhang Y."/>
            <person name="Fang M."/>
            <person name="Ma L."/>
            <person name="Zhao Y."/>
            <person name="Jiang S."/>
        </authorList>
    </citation>
    <scope>NUCLEOTIDE SEQUENCE [LARGE SCALE GENOMIC DNA]</scope>
</reference>
<dbReference type="Proteomes" id="UP000327157">
    <property type="component" value="Chromosome 3"/>
</dbReference>
<dbReference type="InterPro" id="IPR011990">
    <property type="entry name" value="TPR-like_helical_dom_sf"/>
</dbReference>
<reference evidence="3 4" key="3">
    <citation type="submission" date="2019-11" db="EMBL/GenBank/DDBJ databases">
        <title>A de novo genome assembly of a pear dwarfing rootstock.</title>
        <authorList>
            <person name="Wang F."/>
            <person name="Wang J."/>
            <person name="Li S."/>
            <person name="Zhang Y."/>
            <person name="Fang M."/>
            <person name="Ma L."/>
            <person name="Zhao Y."/>
            <person name="Jiang S."/>
        </authorList>
    </citation>
    <scope>NUCLEOTIDE SEQUENCE [LARGE SCALE GENOMIC DNA]</scope>
    <source>
        <strain evidence="3">S2</strain>
        <tissue evidence="3">Leaf</tissue>
    </source>
</reference>
<accession>A0A5N5GL20</accession>
<comment type="caution">
    <text evidence="3">The sequence shown here is derived from an EMBL/GenBank/DDBJ whole genome shotgun (WGS) entry which is preliminary data.</text>
</comment>
<dbReference type="InterPro" id="IPR002885">
    <property type="entry name" value="PPR_rpt"/>
</dbReference>
<dbReference type="PANTHER" id="PTHR24015">
    <property type="entry name" value="OS07G0578800 PROTEIN-RELATED"/>
    <property type="match status" value="1"/>
</dbReference>
<proteinExistence type="predicted"/>
<dbReference type="AlphaFoldDB" id="A0A5N5GL20"/>
<dbReference type="GO" id="GO:0003723">
    <property type="term" value="F:RNA binding"/>
    <property type="evidence" value="ECO:0007669"/>
    <property type="project" value="InterPro"/>
</dbReference>
<dbReference type="GO" id="GO:0009451">
    <property type="term" value="P:RNA modification"/>
    <property type="evidence" value="ECO:0007669"/>
    <property type="project" value="InterPro"/>
</dbReference>
<dbReference type="Gene3D" id="1.25.40.10">
    <property type="entry name" value="Tetratricopeptide repeat domain"/>
    <property type="match status" value="2"/>
</dbReference>
<evidence type="ECO:0000256" key="1">
    <source>
        <dbReference type="ARBA" id="ARBA00022737"/>
    </source>
</evidence>
<sequence length="389" mass="43229">MLHYPTSHNHYTFTYALKACCFLHDDNKGREVHARVIKTGHFSDTFIQNSLLHFYVTQADIASATRVFNSIPKPDVVSWTSMISGLNKCGFVEEAIVKFMSMDVPPNSTTLVIVMSACSSLGALKFGKSVHGYCMRKLSERNVILENAVLDFYMRCGSLVSARLFQEMVQGDEVEPNEATIVNVLSACSSIGALSLGQWVNSYISARPDLVLNGIVGNALINMYVKCGEVGMAVSVFKTLVCKDNISWTCSHTGLVDQGLMIFNAMKNVYRIAPQTQHYACLVDMYGRAGFLEEAESFMKEMPTEADGAVWGALLNACKIHGNEKMFKRIRNGLLKSRGVSIGTYALVSNTYTTHERWDEADKVRDEMRQMGLKKLAAYSQIDVDPNIL</sequence>
<protein>
    <submittedName>
        <fullName evidence="3">Pentatricopeptide repeat-containing protein</fullName>
    </submittedName>
</protein>
<reference evidence="3 4" key="1">
    <citation type="submission" date="2019-09" db="EMBL/GenBank/DDBJ databases">
        <authorList>
            <person name="Ou C."/>
        </authorList>
    </citation>
    <scope>NUCLEOTIDE SEQUENCE [LARGE SCALE GENOMIC DNA]</scope>
    <source>
        <strain evidence="3">S2</strain>
        <tissue evidence="3">Leaf</tissue>
    </source>
</reference>
<gene>
    <name evidence="3" type="ORF">D8674_022081</name>
</gene>
<evidence type="ECO:0000256" key="2">
    <source>
        <dbReference type="PROSITE-ProRule" id="PRU00708"/>
    </source>
</evidence>
<dbReference type="PROSITE" id="PS51375">
    <property type="entry name" value="PPR"/>
    <property type="match status" value="1"/>
</dbReference>
<dbReference type="FunFam" id="1.25.40.10:FF:000158">
    <property type="entry name" value="pentatricopeptide repeat-containing protein At2g33680"/>
    <property type="match status" value="1"/>
</dbReference>
<dbReference type="EMBL" id="SMOL01000402">
    <property type="protein sequence ID" value="KAB2615493.1"/>
    <property type="molecule type" value="Genomic_DNA"/>
</dbReference>
<dbReference type="InterPro" id="IPR046960">
    <property type="entry name" value="PPR_At4g14850-like_plant"/>
</dbReference>
<dbReference type="Pfam" id="PF01535">
    <property type="entry name" value="PPR"/>
    <property type="match status" value="3"/>
</dbReference>